<evidence type="ECO:0000256" key="1">
    <source>
        <dbReference type="ARBA" id="ARBA00004127"/>
    </source>
</evidence>
<dbReference type="GO" id="GO:0012505">
    <property type="term" value="C:endomembrane system"/>
    <property type="evidence" value="ECO:0007669"/>
    <property type="project" value="UniProtKB-SubCell"/>
</dbReference>
<protein>
    <recommendedName>
        <fullName evidence="7">Battenin</fullName>
    </recommendedName>
</protein>
<evidence type="ECO:0000313" key="10">
    <source>
        <dbReference type="Proteomes" id="UP001460270"/>
    </source>
</evidence>
<feature type="transmembrane region" description="Helical" evidence="7">
    <location>
        <begin position="345"/>
        <end position="364"/>
    </location>
</feature>
<evidence type="ECO:0000256" key="6">
    <source>
        <dbReference type="ARBA" id="ARBA00023136"/>
    </source>
</evidence>
<evidence type="ECO:0000256" key="4">
    <source>
        <dbReference type="ARBA" id="ARBA00022692"/>
    </source>
</evidence>
<keyword evidence="10" id="KW-1185">Reference proteome</keyword>
<dbReference type="GO" id="GO:0007040">
    <property type="term" value="P:lysosome organization"/>
    <property type="evidence" value="ECO:0007669"/>
    <property type="project" value="TreeGrafter"/>
</dbReference>
<dbReference type="PANTHER" id="PTHR10981:SF0">
    <property type="entry name" value="BATTENIN"/>
    <property type="match status" value="1"/>
</dbReference>
<organism evidence="9 10">
    <name type="scientific">Mugilogobius chulae</name>
    <name type="common">yellowstripe goby</name>
    <dbReference type="NCBI Taxonomy" id="88201"/>
    <lineage>
        <taxon>Eukaryota</taxon>
        <taxon>Metazoa</taxon>
        <taxon>Chordata</taxon>
        <taxon>Craniata</taxon>
        <taxon>Vertebrata</taxon>
        <taxon>Euteleostomi</taxon>
        <taxon>Actinopterygii</taxon>
        <taxon>Neopterygii</taxon>
        <taxon>Teleostei</taxon>
        <taxon>Neoteleostei</taxon>
        <taxon>Acanthomorphata</taxon>
        <taxon>Gobiaria</taxon>
        <taxon>Gobiiformes</taxon>
        <taxon>Gobioidei</taxon>
        <taxon>Gobiidae</taxon>
        <taxon>Gobionellinae</taxon>
        <taxon>Mugilogobius</taxon>
    </lineage>
</organism>
<sequence length="413" mass="45418">MEKLEWILGAGHVYNFAYVVMLSAAHDILKKQETHNSTASASSGHGLLSGNSSSNSSLYDCNPTSTAAVLLADILPTLFIKMSAPFFIHKVPYERSCFRFRVLLCALTAAASFLVVSFSSALWMSFLGVVLASISAGLGELSFLALTVYFSRDVVGGWSSDGRHSTGHTAHHARRTRRHVAKLLRPAGPSLRSAQWRTSDSDPRSTGQCPEETRGLMDSAEEEDDSDDKTTASATGSRASEPLSFSEKLLVMKGLLRFVLPLGLVYFAEYFINQGLMELLYFPGSFLSHAEQYRWYQTLYQIGVFVSRSSLCCFKVRKLWIFPVLQVLNVLFLTLAVALRFLPSAWIVFGIVLYEGLLGGGAYVNTFYFISKETELPVPGVRHGSGLCGRHYGHQSVCSAVLPCPQVLLLPLT</sequence>
<evidence type="ECO:0000256" key="8">
    <source>
        <dbReference type="SAM" id="MobiDB-lite"/>
    </source>
</evidence>
<comment type="caution">
    <text evidence="7">Lacks conserved residue(s) required for the propagation of feature annotation.</text>
</comment>
<evidence type="ECO:0000256" key="5">
    <source>
        <dbReference type="ARBA" id="ARBA00022989"/>
    </source>
</evidence>
<dbReference type="GO" id="GO:0051453">
    <property type="term" value="P:regulation of intracellular pH"/>
    <property type="evidence" value="ECO:0007669"/>
    <property type="project" value="TreeGrafter"/>
</dbReference>
<keyword evidence="7" id="KW-0458">Lysosome</keyword>
<evidence type="ECO:0000256" key="2">
    <source>
        <dbReference type="ARBA" id="ARBA00007467"/>
    </source>
</evidence>
<dbReference type="PRINTS" id="PR01315">
    <property type="entry name" value="BATTENIN"/>
</dbReference>
<name>A0AAW0PUV0_9GOBI</name>
<dbReference type="PANTHER" id="PTHR10981">
    <property type="entry name" value="BATTENIN"/>
    <property type="match status" value="1"/>
</dbReference>
<feature type="transmembrane region" description="Helical" evidence="7">
    <location>
        <begin position="129"/>
        <end position="150"/>
    </location>
</feature>
<feature type="transmembrane region" description="Helical" evidence="7">
    <location>
        <begin position="254"/>
        <end position="273"/>
    </location>
</feature>
<keyword evidence="5 7" id="KW-1133">Transmembrane helix</keyword>
<evidence type="ECO:0000256" key="3">
    <source>
        <dbReference type="ARBA" id="ARBA00022448"/>
    </source>
</evidence>
<comment type="subcellular location">
    <subcellularLocation>
        <location evidence="1">Endomembrane system</location>
        <topology evidence="1">Multi-pass membrane protein</topology>
    </subcellularLocation>
    <subcellularLocation>
        <location evidence="7">Lysosome membrane</location>
        <topology evidence="7">Multi-pass membrane protein</topology>
    </subcellularLocation>
</comment>
<keyword evidence="4 7" id="KW-0812">Transmembrane</keyword>
<dbReference type="GO" id="GO:0005765">
    <property type="term" value="C:lysosomal membrane"/>
    <property type="evidence" value="ECO:0007669"/>
    <property type="project" value="UniProtKB-SubCell"/>
</dbReference>
<keyword evidence="6 7" id="KW-0472">Membrane</keyword>
<dbReference type="AlphaFoldDB" id="A0AAW0PUV0"/>
<accession>A0AAW0PUV0</accession>
<reference evidence="10" key="1">
    <citation type="submission" date="2024-04" db="EMBL/GenBank/DDBJ databases">
        <title>Salinicola lusitanus LLJ914,a marine bacterium isolated from the Okinawa Trough.</title>
        <authorList>
            <person name="Li J."/>
        </authorList>
    </citation>
    <scope>NUCLEOTIDE SEQUENCE [LARGE SCALE GENOMIC DNA]</scope>
</reference>
<feature type="transmembrane region" description="Helical" evidence="7">
    <location>
        <begin position="319"/>
        <end position="339"/>
    </location>
</feature>
<dbReference type="InterPro" id="IPR018460">
    <property type="entry name" value="Battenin_disease_Cln3_subgr"/>
</dbReference>
<dbReference type="SUPFAM" id="SSF103473">
    <property type="entry name" value="MFS general substrate transporter"/>
    <property type="match status" value="1"/>
</dbReference>
<feature type="region of interest" description="Disordered" evidence="8">
    <location>
        <begin position="190"/>
        <end position="239"/>
    </location>
</feature>
<feature type="compositionally biased region" description="Polar residues" evidence="8">
    <location>
        <begin position="192"/>
        <end position="208"/>
    </location>
</feature>
<comment type="caution">
    <text evidence="9">The sequence shown here is derived from an EMBL/GenBank/DDBJ whole genome shotgun (WGS) entry which is preliminary data.</text>
</comment>
<proteinExistence type="inferred from homology"/>
<dbReference type="EMBL" id="JBBPFD010000002">
    <property type="protein sequence ID" value="KAK7938357.1"/>
    <property type="molecule type" value="Genomic_DNA"/>
</dbReference>
<dbReference type="Pfam" id="PF02487">
    <property type="entry name" value="CLN3"/>
    <property type="match status" value="2"/>
</dbReference>
<comment type="similarity">
    <text evidence="2 7">Belongs to the battenin family.</text>
</comment>
<feature type="transmembrane region" description="Helical" evidence="7">
    <location>
        <begin position="100"/>
        <end position="123"/>
    </location>
</feature>
<dbReference type="PIRSF" id="PIRSF015974">
    <property type="entry name" value="CLN3_BTN1"/>
    <property type="match status" value="1"/>
</dbReference>
<evidence type="ECO:0000313" key="9">
    <source>
        <dbReference type="EMBL" id="KAK7938357.1"/>
    </source>
</evidence>
<gene>
    <name evidence="9" type="ORF">WMY93_001683</name>
</gene>
<keyword evidence="3" id="KW-0813">Transport</keyword>
<dbReference type="InterPro" id="IPR003492">
    <property type="entry name" value="Battenin_disease_Cln3"/>
</dbReference>
<feature type="transmembrane region" description="Helical" evidence="7">
    <location>
        <begin position="67"/>
        <end position="88"/>
    </location>
</feature>
<dbReference type="Proteomes" id="UP001460270">
    <property type="component" value="Unassembled WGS sequence"/>
</dbReference>
<dbReference type="InterPro" id="IPR036259">
    <property type="entry name" value="MFS_trans_sf"/>
</dbReference>
<evidence type="ECO:0000256" key="7">
    <source>
        <dbReference type="RuleBase" id="RU361113"/>
    </source>
</evidence>